<comment type="caution">
    <text evidence="6">The sequence shown here is derived from an EMBL/GenBank/DDBJ whole genome shotgun (WGS) entry which is preliminary data.</text>
</comment>
<dbReference type="PRINTS" id="PR00344">
    <property type="entry name" value="BCTRLSENSOR"/>
</dbReference>
<feature type="transmembrane region" description="Helical" evidence="4">
    <location>
        <begin position="27"/>
        <end position="45"/>
    </location>
</feature>
<feature type="domain" description="Histidine kinase" evidence="5">
    <location>
        <begin position="275"/>
        <end position="377"/>
    </location>
</feature>
<dbReference type="Gene3D" id="3.30.565.10">
    <property type="entry name" value="Histidine kinase-like ATPase, C-terminal domain"/>
    <property type="match status" value="1"/>
</dbReference>
<dbReference type="Pfam" id="PF06580">
    <property type="entry name" value="His_kinase"/>
    <property type="match status" value="1"/>
</dbReference>
<feature type="transmembrane region" description="Helical" evidence="4">
    <location>
        <begin position="134"/>
        <end position="158"/>
    </location>
</feature>
<sequence length="387" mass="41907">MVTTRVEGMGNVGAPESAPESPMERRLVPVGAVVLTTFFALLYALRGGITAIDRGEDPRWAQQVVWSLAMWWTCLPLLPPLAALVRRFPVGRPRPWRNAGVLLLGTLAAAWLRHVVMSPVVVAISGVPDVAASALARILTYLTVFLVMVALLHAVHYYRAERAREVREAGLARGLAEARLAALRTQLQPHFVFNVLNAVTTLVHADPMAADRMLTRFAALLRVILHEGTEEHALERELDLLARYVELMQLRFGDRIAVEWAVADAARGARVPFLVLQPLVENAYEHGLAWRETGGRVRIGAARAGDTLELVVEDDGAGPDVEAGSITDRATAGTGNGIGLRNTRDRLAQLYGARASLVLERPPGGGTRARVTLPFVGGAHGNGEARP</sequence>
<keyword evidence="4" id="KW-1133">Transmembrane helix</keyword>
<dbReference type="InterPro" id="IPR010559">
    <property type="entry name" value="Sig_transdc_His_kin_internal"/>
</dbReference>
<dbReference type="PANTHER" id="PTHR34220:SF9">
    <property type="entry name" value="SIGNAL TRANSDUCTION HISTIDINE KINASE INTERNAL REGION DOMAIN-CONTAINING PROTEIN"/>
    <property type="match status" value="1"/>
</dbReference>
<dbReference type="GO" id="GO:0016020">
    <property type="term" value="C:membrane"/>
    <property type="evidence" value="ECO:0007669"/>
    <property type="project" value="InterPro"/>
</dbReference>
<feature type="transmembrane region" description="Helical" evidence="4">
    <location>
        <begin position="65"/>
        <end position="84"/>
    </location>
</feature>
<feature type="region of interest" description="Disordered" evidence="3">
    <location>
        <begin position="1"/>
        <end position="20"/>
    </location>
</feature>
<dbReference type="AlphaFoldDB" id="A0AA37Q585"/>
<dbReference type="PROSITE" id="PS50109">
    <property type="entry name" value="HIS_KIN"/>
    <property type="match status" value="1"/>
</dbReference>
<dbReference type="GO" id="GO:0000155">
    <property type="term" value="F:phosphorelay sensor kinase activity"/>
    <property type="evidence" value="ECO:0007669"/>
    <property type="project" value="InterPro"/>
</dbReference>
<evidence type="ECO:0000256" key="3">
    <source>
        <dbReference type="SAM" id="MobiDB-lite"/>
    </source>
</evidence>
<evidence type="ECO:0000256" key="2">
    <source>
        <dbReference type="ARBA" id="ARBA00012438"/>
    </source>
</evidence>
<dbReference type="InterPro" id="IPR003594">
    <property type="entry name" value="HATPase_dom"/>
</dbReference>
<comment type="catalytic activity">
    <reaction evidence="1">
        <text>ATP + protein L-histidine = ADP + protein N-phospho-L-histidine.</text>
        <dbReference type="EC" id="2.7.13.3"/>
    </reaction>
</comment>
<evidence type="ECO:0000259" key="5">
    <source>
        <dbReference type="PROSITE" id="PS50109"/>
    </source>
</evidence>
<name>A0AA37Q585_9BACT</name>
<dbReference type="Proteomes" id="UP001161325">
    <property type="component" value="Unassembled WGS sequence"/>
</dbReference>
<evidence type="ECO:0000313" key="7">
    <source>
        <dbReference type="Proteomes" id="UP001161325"/>
    </source>
</evidence>
<proteinExistence type="predicted"/>
<keyword evidence="4" id="KW-0472">Membrane</keyword>
<dbReference type="InterPro" id="IPR036890">
    <property type="entry name" value="HATPase_C_sf"/>
</dbReference>
<accession>A0AA37Q585</accession>
<dbReference type="InterPro" id="IPR004358">
    <property type="entry name" value="Sig_transdc_His_kin-like_C"/>
</dbReference>
<dbReference type="Pfam" id="PF02518">
    <property type="entry name" value="HATPase_c"/>
    <property type="match status" value="1"/>
</dbReference>
<evidence type="ECO:0000256" key="4">
    <source>
        <dbReference type="SAM" id="Phobius"/>
    </source>
</evidence>
<organism evidence="6 7">
    <name type="scientific">Roseisolibacter agri</name>
    <dbReference type="NCBI Taxonomy" id="2014610"/>
    <lineage>
        <taxon>Bacteria</taxon>
        <taxon>Pseudomonadati</taxon>
        <taxon>Gemmatimonadota</taxon>
        <taxon>Gemmatimonadia</taxon>
        <taxon>Gemmatimonadales</taxon>
        <taxon>Gemmatimonadaceae</taxon>
        <taxon>Roseisolibacter</taxon>
    </lineage>
</organism>
<gene>
    <name evidence="6" type="ORF">rosag_13750</name>
</gene>
<dbReference type="RefSeq" id="WP_284349306.1">
    <property type="nucleotide sequence ID" value="NZ_BRXS01000002.1"/>
</dbReference>
<dbReference type="EMBL" id="BRXS01000002">
    <property type="protein sequence ID" value="GLC24862.1"/>
    <property type="molecule type" value="Genomic_DNA"/>
</dbReference>
<dbReference type="InterPro" id="IPR005467">
    <property type="entry name" value="His_kinase_dom"/>
</dbReference>
<dbReference type="SUPFAM" id="SSF55874">
    <property type="entry name" value="ATPase domain of HSP90 chaperone/DNA topoisomerase II/histidine kinase"/>
    <property type="match status" value="1"/>
</dbReference>
<dbReference type="InterPro" id="IPR050640">
    <property type="entry name" value="Bact_2-comp_sensor_kinase"/>
</dbReference>
<reference evidence="6" key="1">
    <citation type="submission" date="2022-08" db="EMBL/GenBank/DDBJ databases">
        <title>Draft genome sequencing of Roseisolibacter agri AW1220.</title>
        <authorList>
            <person name="Tobiishi Y."/>
            <person name="Tonouchi A."/>
        </authorList>
    </citation>
    <scope>NUCLEOTIDE SEQUENCE</scope>
    <source>
        <strain evidence="6">AW1220</strain>
    </source>
</reference>
<dbReference type="EC" id="2.7.13.3" evidence="2"/>
<protein>
    <recommendedName>
        <fullName evidence="2">histidine kinase</fullName>
        <ecNumber evidence="2">2.7.13.3</ecNumber>
    </recommendedName>
</protein>
<keyword evidence="4" id="KW-0812">Transmembrane</keyword>
<feature type="transmembrane region" description="Helical" evidence="4">
    <location>
        <begin position="96"/>
        <end position="114"/>
    </location>
</feature>
<dbReference type="PANTHER" id="PTHR34220">
    <property type="entry name" value="SENSOR HISTIDINE KINASE YPDA"/>
    <property type="match status" value="1"/>
</dbReference>
<evidence type="ECO:0000256" key="1">
    <source>
        <dbReference type="ARBA" id="ARBA00000085"/>
    </source>
</evidence>
<keyword evidence="7" id="KW-1185">Reference proteome</keyword>
<dbReference type="SMART" id="SM00387">
    <property type="entry name" value="HATPase_c"/>
    <property type="match status" value="1"/>
</dbReference>
<evidence type="ECO:0000313" key="6">
    <source>
        <dbReference type="EMBL" id="GLC24862.1"/>
    </source>
</evidence>